<name>A0A7S5QXQ6_9CAUD</name>
<organism evidence="1 2">
    <name type="scientific">Rhizobium phage RHph_Y38</name>
    <dbReference type="NCBI Taxonomy" id="2509781"/>
    <lineage>
        <taxon>Viruses</taxon>
        <taxon>Duplodnaviria</taxon>
        <taxon>Heunggongvirae</taxon>
        <taxon>Uroviricota</taxon>
        <taxon>Caudoviricetes</taxon>
        <taxon>Schitoviridae</taxon>
        <taxon>Demetervirinae</taxon>
        <taxon>Acanvirus</taxon>
        <taxon>Acanvirus Y38</taxon>
    </lineage>
</organism>
<gene>
    <name evidence="1" type="ORF">EVB52_074</name>
</gene>
<dbReference type="Proteomes" id="UP000656987">
    <property type="component" value="Segment"/>
</dbReference>
<protein>
    <submittedName>
        <fullName evidence="1">Uncharacterized protein</fullName>
    </submittedName>
</protein>
<proteinExistence type="predicted"/>
<reference evidence="1" key="1">
    <citation type="submission" date="2020-01" db="EMBL/GenBank/DDBJ databases">
        <title>Patterns of diversity and host range of bacteriophage communities associated with bean-nodulatin bacteria.</title>
        <authorList>
            <person name="Vann Cauwenberghe J."/>
            <person name="Santamaria R.I."/>
            <person name="Bustos P."/>
            <person name="Juarez S."/>
            <person name="Gonzalez V."/>
        </authorList>
    </citation>
    <scope>NUCLEOTIDE SEQUENCE</scope>
</reference>
<evidence type="ECO:0000313" key="1">
    <source>
        <dbReference type="EMBL" id="QIG67775.1"/>
    </source>
</evidence>
<evidence type="ECO:0000313" key="2">
    <source>
        <dbReference type="Proteomes" id="UP000656987"/>
    </source>
</evidence>
<keyword evidence="2" id="KW-1185">Reference proteome</keyword>
<dbReference type="EMBL" id="MN988483">
    <property type="protein sequence ID" value="QIG67775.1"/>
    <property type="molecule type" value="Genomic_DNA"/>
</dbReference>
<accession>A0A7S5QXQ6</accession>
<sequence length="92" mass="11107">MGSRIPKEKEDLIYSLRSDGWKQQDIADHLGVSISCVRDYLNPRLRAKRNVDNYAYQARCKSDPEKMKRIRERRHEYYLRKKIRSILGDDHR</sequence>